<dbReference type="EMBL" id="SSTD01019167">
    <property type="protein sequence ID" value="TYJ96921.1"/>
    <property type="molecule type" value="Genomic_DNA"/>
</dbReference>
<comment type="caution">
    <text evidence="2">The sequence shown here is derived from an EMBL/GenBank/DDBJ whole genome shotgun (WGS) entry which is preliminary data.</text>
</comment>
<dbReference type="InterPro" id="IPR009606">
    <property type="entry name" value="DEAL/Modifying_wall_lignin1/2"/>
</dbReference>
<gene>
    <name evidence="2" type="ORF">E5676_scaffold220G00230</name>
</gene>
<protein>
    <submittedName>
        <fullName evidence="2">Uncharacterized protein</fullName>
    </submittedName>
</protein>
<evidence type="ECO:0000313" key="3">
    <source>
        <dbReference type="Proteomes" id="UP000321947"/>
    </source>
</evidence>
<evidence type="ECO:0000313" key="2">
    <source>
        <dbReference type="EMBL" id="TYJ96921.1"/>
    </source>
</evidence>
<evidence type="ECO:0000256" key="1">
    <source>
        <dbReference type="SAM" id="MobiDB-lite"/>
    </source>
</evidence>
<sequence length="152" mass="17478">MPEAEQSAEAERMEDEQSSSTAQQWRQSYYFSPSLFLMSLLLAWPLQLSKGEALWEVVIQCNKFRKITLFVSEVEIPQTFFKEISMDLRDQCKDKFFFQGRSDTLSQILIMVASRCFCCGKPLSPGGSRAWAVVLFITCWNVERKGSSPRNP</sequence>
<proteinExistence type="predicted"/>
<organism evidence="2 3">
    <name type="scientific">Cucumis melo var. makuwa</name>
    <name type="common">Oriental melon</name>
    <dbReference type="NCBI Taxonomy" id="1194695"/>
    <lineage>
        <taxon>Eukaryota</taxon>
        <taxon>Viridiplantae</taxon>
        <taxon>Streptophyta</taxon>
        <taxon>Embryophyta</taxon>
        <taxon>Tracheophyta</taxon>
        <taxon>Spermatophyta</taxon>
        <taxon>Magnoliopsida</taxon>
        <taxon>eudicotyledons</taxon>
        <taxon>Gunneridae</taxon>
        <taxon>Pentapetalae</taxon>
        <taxon>rosids</taxon>
        <taxon>fabids</taxon>
        <taxon>Cucurbitales</taxon>
        <taxon>Cucurbitaceae</taxon>
        <taxon>Benincaseae</taxon>
        <taxon>Cucumis</taxon>
    </lineage>
</organism>
<reference evidence="2 3" key="1">
    <citation type="submission" date="2019-08" db="EMBL/GenBank/DDBJ databases">
        <title>Draft genome sequences of two oriental melons (Cucumis melo L. var makuwa).</title>
        <authorList>
            <person name="Kwon S.-Y."/>
        </authorList>
    </citation>
    <scope>NUCLEOTIDE SEQUENCE [LARGE SCALE GENOMIC DNA]</scope>
    <source>
        <strain evidence="3">cv. Chang Bougi</strain>
        <tissue evidence="2">Leaf</tissue>
    </source>
</reference>
<dbReference type="AlphaFoldDB" id="A0A5D3BE40"/>
<feature type="compositionally biased region" description="Acidic residues" evidence="1">
    <location>
        <begin position="1"/>
        <end position="17"/>
    </location>
</feature>
<feature type="region of interest" description="Disordered" evidence="1">
    <location>
        <begin position="1"/>
        <end position="20"/>
    </location>
</feature>
<dbReference type="Pfam" id="PF06749">
    <property type="entry name" value="DUF1218"/>
    <property type="match status" value="1"/>
</dbReference>
<name>A0A5D3BE40_CUCMM</name>
<dbReference type="Proteomes" id="UP000321947">
    <property type="component" value="Unassembled WGS sequence"/>
</dbReference>
<accession>A0A5D3BE40</accession>